<dbReference type="SUPFAM" id="SSF53807">
    <property type="entry name" value="Helical backbone' metal receptor"/>
    <property type="match status" value="1"/>
</dbReference>
<dbReference type="InterPro" id="IPR002491">
    <property type="entry name" value="ABC_transptr_periplasmic_BD"/>
</dbReference>
<reference evidence="4 5" key="1">
    <citation type="submission" date="2013-04" db="EMBL/GenBank/DDBJ databases">
        <title>The Genome Sequence of Propionimicrobium lymphophilum ACS-093-V-SCH5.</title>
        <authorList>
            <consortium name="The Broad Institute Genomics Platform"/>
            <person name="Earl A."/>
            <person name="Ward D."/>
            <person name="Feldgarden M."/>
            <person name="Gevers D."/>
            <person name="Saerens B."/>
            <person name="Vaneechoutte M."/>
            <person name="Walker B."/>
            <person name="Young S."/>
            <person name="Zeng Q."/>
            <person name="Gargeya S."/>
            <person name="Fitzgerald M."/>
            <person name="Haas B."/>
            <person name="Abouelleil A."/>
            <person name="Allen A.W."/>
            <person name="Alvarado L."/>
            <person name="Arachchi H.M."/>
            <person name="Berlin A.M."/>
            <person name="Chapman S.B."/>
            <person name="Gainer-Dewar J."/>
            <person name="Goldberg J."/>
            <person name="Griggs A."/>
            <person name="Gujja S."/>
            <person name="Hansen M."/>
            <person name="Howarth C."/>
            <person name="Imamovic A."/>
            <person name="Ireland A."/>
            <person name="Larimer J."/>
            <person name="McCowan C."/>
            <person name="Murphy C."/>
            <person name="Pearson M."/>
            <person name="Poon T.W."/>
            <person name="Priest M."/>
            <person name="Roberts A."/>
            <person name="Saif S."/>
            <person name="Shea T."/>
            <person name="Sisk P."/>
            <person name="Sykes S."/>
            <person name="Wortman J."/>
            <person name="Nusbaum C."/>
            <person name="Birren B."/>
        </authorList>
    </citation>
    <scope>NUCLEOTIDE SEQUENCE [LARGE SCALE GENOMIC DNA]</scope>
    <source>
        <strain evidence="4 5">ACS-093-V-SCH5</strain>
    </source>
</reference>
<comment type="similarity">
    <text evidence="1">Belongs to the bacterial solute-binding protein 8 family.</text>
</comment>
<comment type="caution">
    <text evidence="4">The sequence shown here is derived from an EMBL/GenBank/DDBJ whole genome shotgun (WGS) entry which is preliminary data.</text>
</comment>
<dbReference type="AlphaFoldDB" id="S2W1X7"/>
<keyword evidence="5" id="KW-1185">Reference proteome</keyword>
<proteinExistence type="inferred from homology"/>
<dbReference type="OrthoDB" id="9797850at2"/>
<evidence type="ECO:0000259" key="3">
    <source>
        <dbReference type="PROSITE" id="PS50983"/>
    </source>
</evidence>
<evidence type="ECO:0000256" key="1">
    <source>
        <dbReference type="ARBA" id="ARBA00008814"/>
    </source>
</evidence>
<dbReference type="PROSITE" id="PS50983">
    <property type="entry name" value="FE_B12_PBP"/>
    <property type="match status" value="1"/>
</dbReference>
<evidence type="ECO:0000256" key="2">
    <source>
        <dbReference type="SAM" id="SignalP"/>
    </source>
</evidence>
<sequence>MRKQLIAGALALGLALTGCSGNNAESESSAPASSAAQAGFPAKIQSCNETLEFEKAPERILLLSETDFSILYDLGLADKVVAKSGNRRIDESYPEMNKALDAIPQLEAGDTGTGGAKVSTEAALSVNPDVVFGYDEGADREKLKASGVPLYSPDAMCPGYTTDHASYDLVYNEIDKIATMFGVQDKAKEVKDKVAKRLEDVKKAAPSGSKANAAALFVMPGSTEFYTYGTSSMVQPIFEANGLKNVYDDSKERVFDASMESLLEKDPEWIVLMADSSTPEEAKAILKGYAGADGLQAVKNDKIVYLPFVLTDPPTTLSVDGAVKLGELLKK</sequence>
<accession>S2W1X7</accession>
<dbReference type="Proteomes" id="UP000014417">
    <property type="component" value="Unassembled WGS sequence"/>
</dbReference>
<dbReference type="InterPro" id="IPR050902">
    <property type="entry name" value="ABC_Transporter_SBP"/>
</dbReference>
<dbReference type="HOGENOM" id="CLU_038034_7_1_11"/>
<dbReference type="RefSeq" id="WP_016455040.1">
    <property type="nucleotide sequence ID" value="NZ_KE150269.1"/>
</dbReference>
<protein>
    <recommendedName>
        <fullName evidence="3">Fe/B12 periplasmic-binding domain-containing protein</fullName>
    </recommendedName>
</protein>
<organism evidence="4 5">
    <name type="scientific">Propionimicrobium lymphophilum ACS-093-V-SCH5</name>
    <dbReference type="NCBI Taxonomy" id="883161"/>
    <lineage>
        <taxon>Bacteria</taxon>
        <taxon>Bacillati</taxon>
        <taxon>Actinomycetota</taxon>
        <taxon>Actinomycetes</taxon>
        <taxon>Propionibacteriales</taxon>
        <taxon>Propionibacteriaceae</taxon>
        <taxon>Propionimicrobium</taxon>
    </lineage>
</organism>
<dbReference type="EMBL" id="AGZR01000003">
    <property type="protein sequence ID" value="EPD33768.1"/>
    <property type="molecule type" value="Genomic_DNA"/>
</dbReference>
<dbReference type="STRING" id="883161.HMPREF9306_00179"/>
<feature type="signal peptide" evidence="2">
    <location>
        <begin position="1"/>
        <end position="24"/>
    </location>
</feature>
<dbReference type="Gene3D" id="3.40.50.1980">
    <property type="entry name" value="Nitrogenase molybdenum iron protein domain"/>
    <property type="match status" value="2"/>
</dbReference>
<dbReference type="PANTHER" id="PTHR30535:SF34">
    <property type="entry name" value="MOLYBDATE-BINDING PROTEIN MOLA"/>
    <property type="match status" value="1"/>
</dbReference>
<dbReference type="Pfam" id="PF01497">
    <property type="entry name" value="Peripla_BP_2"/>
    <property type="match status" value="1"/>
</dbReference>
<gene>
    <name evidence="4" type="ORF">HMPREF9306_00179</name>
</gene>
<keyword evidence="2" id="KW-0732">Signal</keyword>
<dbReference type="PATRIC" id="fig|883161.3.peg.190"/>
<name>S2W1X7_9ACTN</name>
<feature type="chain" id="PRO_5004501542" description="Fe/B12 periplasmic-binding domain-containing protein" evidence="2">
    <location>
        <begin position="25"/>
        <end position="331"/>
    </location>
</feature>
<dbReference type="PROSITE" id="PS51257">
    <property type="entry name" value="PROKAR_LIPOPROTEIN"/>
    <property type="match status" value="1"/>
</dbReference>
<evidence type="ECO:0000313" key="4">
    <source>
        <dbReference type="EMBL" id="EPD33768.1"/>
    </source>
</evidence>
<evidence type="ECO:0000313" key="5">
    <source>
        <dbReference type="Proteomes" id="UP000014417"/>
    </source>
</evidence>
<dbReference type="PANTHER" id="PTHR30535">
    <property type="entry name" value="VITAMIN B12-BINDING PROTEIN"/>
    <property type="match status" value="1"/>
</dbReference>
<feature type="domain" description="Fe/B12 periplasmic-binding" evidence="3">
    <location>
        <begin position="59"/>
        <end position="331"/>
    </location>
</feature>